<dbReference type="InterPro" id="IPR051311">
    <property type="entry name" value="DedA_domain"/>
</dbReference>
<dbReference type="Pfam" id="PF09335">
    <property type="entry name" value="VTT_dom"/>
    <property type="match status" value="1"/>
</dbReference>
<dbReference type="PANTHER" id="PTHR42709:SF4">
    <property type="entry name" value="INNER MEMBRANE PROTEIN YQAA"/>
    <property type="match status" value="1"/>
</dbReference>
<dbReference type="EMBL" id="CP034670">
    <property type="protein sequence ID" value="AZR59259.1"/>
    <property type="molecule type" value="Genomic_DNA"/>
</dbReference>
<name>A0A3S9SIH5_EIKCO</name>
<dbReference type="AlphaFoldDB" id="A0A3S9SIH5"/>
<dbReference type="RefSeq" id="WP_126982810.1">
    <property type="nucleotide sequence ID" value="NZ_CP034670.1"/>
</dbReference>
<keyword evidence="1" id="KW-0472">Membrane</keyword>
<feature type="domain" description="VTT" evidence="2">
    <location>
        <begin position="22"/>
        <end position="129"/>
    </location>
</feature>
<keyword evidence="1" id="KW-0812">Transmembrane</keyword>
<dbReference type="InterPro" id="IPR032816">
    <property type="entry name" value="VTT_dom"/>
</dbReference>
<organism evidence="3 4">
    <name type="scientific">Eikenella corrodens</name>
    <dbReference type="NCBI Taxonomy" id="539"/>
    <lineage>
        <taxon>Bacteria</taxon>
        <taxon>Pseudomonadati</taxon>
        <taxon>Pseudomonadota</taxon>
        <taxon>Betaproteobacteria</taxon>
        <taxon>Neisseriales</taxon>
        <taxon>Neisseriaceae</taxon>
        <taxon>Eikenella</taxon>
    </lineage>
</organism>
<feature type="transmembrane region" description="Helical" evidence="1">
    <location>
        <begin position="43"/>
        <end position="62"/>
    </location>
</feature>
<proteinExistence type="predicted"/>
<dbReference type="OrthoDB" id="5419086at2"/>
<reference evidence="3 4" key="1">
    <citation type="submission" date="2018-12" db="EMBL/GenBank/DDBJ databases">
        <title>Genome sequencing of Eikenella corrodens KCOM 3110 (= JS217).</title>
        <authorList>
            <person name="Koo J.-K."/>
            <person name="Park S.-N."/>
            <person name="Lim Y.K."/>
        </authorList>
    </citation>
    <scope>NUCLEOTIDE SEQUENCE [LARGE SCALE GENOMIC DNA]</scope>
    <source>
        <strain evidence="3 4">KCOM 3110</strain>
    </source>
</reference>
<evidence type="ECO:0000313" key="3">
    <source>
        <dbReference type="EMBL" id="AZR59259.1"/>
    </source>
</evidence>
<sequence length="141" mass="15162">MTDFSLLAALWFSAFTSATLLPGTSEAAFAAFLWQCPEAAFAAWLAAGSGNTLGSLTSYWLGRQLPERGQSKLSPRAVSLLQRYGAWLLLLARQPVAGDALPLAAGWLRLNAWECAAALAVGKFVRYALIWQGMGWLLQAA</sequence>
<dbReference type="PANTHER" id="PTHR42709">
    <property type="entry name" value="ALKALINE PHOSPHATASE LIKE PROTEIN"/>
    <property type="match status" value="1"/>
</dbReference>
<keyword evidence="1" id="KW-1133">Transmembrane helix</keyword>
<evidence type="ECO:0000256" key="1">
    <source>
        <dbReference type="SAM" id="Phobius"/>
    </source>
</evidence>
<dbReference type="Proteomes" id="UP000282435">
    <property type="component" value="Chromosome"/>
</dbReference>
<accession>A0A3S9SIH5</accession>
<evidence type="ECO:0000259" key="2">
    <source>
        <dbReference type="Pfam" id="PF09335"/>
    </source>
</evidence>
<protein>
    <submittedName>
        <fullName evidence="3">DedA family protein</fullName>
    </submittedName>
</protein>
<gene>
    <name evidence="3" type="ORF">ELB75_03995</name>
</gene>
<evidence type="ECO:0000313" key="4">
    <source>
        <dbReference type="Proteomes" id="UP000282435"/>
    </source>
</evidence>